<keyword evidence="2" id="KW-1185">Reference proteome</keyword>
<protein>
    <submittedName>
        <fullName evidence="1">Uncharacterized protein</fullName>
    </submittedName>
</protein>
<dbReference type="Proteomes" id="UP000192247">
    <property type="component" value="Unassembled WGS sequence"/>
</dbReference>
<evidence type="ECO:0000313" key="1">
    <source>
        <dbReference type="EMBL" id="OQR79752.1"/>
    </source>
</evidence>
<organism evidence="1 2">
    <name type="scientific">Tropilaelaps mercedesae</name>
    <dbReference type="NCBI Taxonomy" id="418985"/>
    <lineage>
        <taxon>Eukaryota</taxon>
        <taxon>Metazoa</taxon>
        <taxon>Ecdysozoa</taxon>
        <taxon>Arthropoda</taxon>
        <taxon>Chelicerata</taxon>
        <taxon>Arachnida</taxon>
        <taxon>Acari</taxon>
        <taxon>Parasitiformes</taxon>
        <taxon>Mesostigmata</taxon>
        <taxon>Gamasina</taxon>
        <taxon>Dermanyssoidea</taxon>
        <taxon>Laelapidae</taxon>
        <taxon>Tropilaelaps</taxon>
    </lineage>
</organism>
<comment type="caution">
    <text evidence="1">The sequence shown here is derived from an EMBL/GenBank/DDBJ whole genome shotgun (WGS) entry which is preliminary data.</text>
</comment>
<dbReference type="AlphaFoldDB" id="A0A1V9Y1Z2"/>
<dbReference type="InParanoid" id="A0A1V9Y1Z2"/>
<name>A0A1V9Y1Z2_9ACAR</name>
<evidence type="ECO:0000313" key="2">
    <source>
        <dbReference type="Proteomes" id="UP000192247"/>
    </source>
</evidence>
<gene>
    <name evidence="1" type="ORF">BIW11_05514</name>
</gene>
<sequence>MDLVARITNLNARLADIRDVFIQRSKLQNQALKEGVNLHEKLRLQHATYDQKISQLAPLFAPTIAAQARSFSGLPSQSESENYERSFQLESRCFDPPDHQCLQEGNATHLQFNSEHSNSGLNVSQSRTGDIRIPNFSLERGKKAKQPTAVECNEFPTDGRLFQLAQVSLEHHQELDNVPEVLNQTYEPRNISAGGDNPECDTLMCDSGPLGSDTPGRLLDISPGVEVTLNLTLRLEPEGKVTGKYSCSRMFLSNSGASGNE</sequence>
<reference evidence="1" key="1">
    <citation type="journal article" date="2017" name="Gigascience">
        <title>Draft genome of the honey bee ectoparasitic mite, Tropilaelaps mercedesae, is shaped by the parasitic life history.</title>
        <authorList>
            <person name="Dong X."/>
            <person name="Armstrong S.D."/>
            <person name="Xia D."/>
            <person name="Makepeace B.L."/>
            <person name="Darby A.C."/>
            <person name="Kadowaki T."/>
        </authorList>
    </citation>
    <scope>NUCLEOTIDE SEQUENCE [LARGE SCALE GENOMIC DNA]</scope>
    <source>
        <strain evidence="1">Wuxi-XJTLU</strain>
    </source>
</reference>
<accession>A0A1V9Y1Z2</accession>
<dbReference type="EMBL" id="MNPL01000742">
    <property type="protein sequence ID" value="OQR79752.1"/>
    <property type="molecule type" value="Genomic_DNA"/>
</dbReference>
<proteinExistence type="predicted"/>